<dbReference type="SUPFAM" id="SSF90229">
    <property type="entry name" value="CCCH zinc finger"/>
    <property type="match status" value="2"/>
</dbReference>
<dbReference type="PANTHER" id="PTHR12547">
    <property type="entry name" value="CCCH ZINC FINGER/TIS11-RELATED"/>
    <property type="match status" value="1"/>
</dbReference>
<evidence type="ECO:0000256" key="6">
    <source>
        <dbReference type="SAM" id="SignalP"/>
    </source>
</evidence>
<evidence type="ECO:0000256" key="3">
    <source>
        <dbReference type="ARBA" id="ARBA00022771"/>
    </source>
</evidence>
<dbReference type="Pfam" id="PF00642">
    <property type="entry name" value="zf-CCCH"/>
    <property type="match status" value="1"/>
</dbReference>
<feature type="zinc finger region" description="C3H1-type" evidence="5">
    <location>
        <begin position="77"/>
        <end position="104"/>
    </location>
</feature>
<dbReference type="SMART" id="SM00356">
    <property type="entry name" value="ZnF_C3H1"/>
    <property type="match status" value="2"/>
</dbReference>
<dbReference type="InterPro" id="IPR045877">
    <property type="entry name" value="ZFP36-like"/>
</dbReference>
<protein>
    <recommendedName>
        <fullName evidence="7">C3H1-type domain-containing protein</fullName>
    </recommendedName>
</protein>
<feature type="domain" description="C3H1-type" evidence="7">
    <location>
        <begin position="77"/>
        <end position="104"/>
    </location>
</feature>
<gene>
    <name evidence="8" type="ORF">ACJIZ3_020340</name>
</gene>
<accession>A0ABD3SIU6</accession>
<evidence type="ECO:0000313" key="9">
    <source>
        <dbReference type="Proteomes" id="UP001634393"/>
    </source>
</evidence>
<keyword evidence="6" id="KW-0732">Signal</keyword>
<evidence type="ECO:0000256" key="4">
    <source>
        <dbReference type="ARBA" id="ARBA00022833"/>
    </source>
</evidence>
<keyword evidence="4 5" id="KW-0862">Zinc</keyword>
<feature type="domain" description="C3H1-type" evidence="7">
    <location>
        <begin position="139"/>
        <end position="167"/>
    </location>
</feature>
<keyword evidence="1 5" id="KW-0479">Metal-binding</keyword>
<dbReference type="AlphaFoldDB" id="A0ABD3SIU6"/>
<dbReference type="PANTHER" id="PTHR12547:SF18">
    <property type="entry name" value="PROTEIN TIS11"/>
    <property type="match status" value="1"/>
</dbReference>
<evidence type="ECO:0000313" key="8">
    <source>
        <dbReference type="EMBL" id="KAL3824311.1"/>
    </source>
</evidence>
<evidence type="ECO:0000259" key="7">
    <source>
        <dbReference type="PROSITE" id="PS50103"/>
    </source>
</evidence>
<evidence type="ECO:0000256" key="5">
    <source>
        <dbReference type="PROSITE-ProRule" id="PRU00723"/>
    </source>
</evidence>
<dbReference type="GO" id="GO:0010468">
    <property type="term" value="P:regulation of gene expression"/>
    <property type="evidence" value="ECO:0007669"/>
    <property type="project" value="UniProtKB-ARBA"/>
</dbReference>
<reference evidence="8 9" key="1">
    <citation type="submission" date="2024-12" db="EMBL/GenBank/DDBJ databases">
        <title>The unique morphological basis and parallel evolutionary history of personate flowers in Penstemon.</title>
        <authorList>
            <person name="Depatie T.H."/>
            <person name="Wessinger C.A."/>
        </authorList>
    </citation>
    <scope>NUCLEOTIDE SEQUENCE [LARGE SCALE GENOMIC DNA]</scope>
    <source>
        <strain evidence="8">WTNN_2</strain>
        <tissue evidence="8">Leaf</tissue>
    </source>
</reference>
<dbReference type="FunFam" id="4.10.1000.10:FF:000003">
    <property type="entry name" value="Zinc finger CCCH domain-containing protein"/>
    <property type="match status" value="1"/>
</dbReference>
<name>A0ABD3SIU6_9LAMI</name>
<feature type="chain" id="PRO_5044860741" description="C3H1-type domain-containing protein" evidence="6">
    <location>
        <begin position="28"/>
        <end position="222"/>
    </location>
</feature>
<dbReference type="EMBL" id="JBJXBP010000006">
    <property type="protein sequence ID" value="KAL3824311.1"/>
    <property type="molecule type" value="Genomic_DNA"/>
</dbReference>
<dbReference type="PROSITE" id="PS50103">
    <property type="entry name" value="ZF_C3H1"/>
    <property type="match status" value="2"/>
</dbReference>
<organism evidence="8 9">
    <name type="scientific">Penstemon smallii</name>
    <dbReference type="NCBI Taxonomy" id="265156"/>
    <lineage>
        <taxon>Eukaryota</taxon>
        <taxon>Viridiplantae</taxon>
        <taxon>Streptophyta</taxon>
        <taxon>Embryophyta</taxon>
        <taxon>Tracheophyta</taxon>
        <taxon>Spermatophyta</taxon>
        <taxon>Magnoliopsida</taxon>
        <taxon>eudicotyledons</taxon>
        <taxon>Gunneridae</taxon>
        <taxon>Pentapetalae</taxon>
        <taxon>asterids</taxon>
        <taxon>lamiids</taxon>
        <taxon>Lamiales</taxon>
        <taxon>Plantaginaceae</taxon>
        <taxon>Cheloneae</taxon>
        <taxon>Penstemon</taxon>
    </lineage>
</organism>
<proteinExistence type="predicted"/>
<feature type="signal peptide" evidence="6">
    <location>
        <begin position="1"/>
        <end position="27"/>
    </location>
</feature>
<evidence type="ECO:0000256" key="1">
    <source>
        <dbReference type="ARBA" id="ARBA00022723"/>
    </source>
</evidence>
<dbReference type="Proteomes" id="UP001634393">
    <property type="component" value="Unassembled WGS sequence"/>
</dbReference>
<feature type="zinc finger region" description="C3H1-type" evidence="5">
    <location>
        <begin position="139"/>
        <end position="167"/>
    </location>
</feature>
<dbReference type="InterPro" id="IPR036855">
    <property type="entry name" value="Znf_CCCH_sf"/>
</dbReference>
<dbReference type="Gene3D" id="4.10.1000.10">
    <property type="entry name" value="Zinc finger, CCCH-type"/>
    <property type="match status" value="1"/>
</dbReference>
<evidence type="ECO:0000256" key="2">
    <source>
        <dbReference type="ARBA" id="ARBA00022737"/>
    </source>
</evidence>
<dbReference type="InterPro" id="IPR000571">
    <property type="entry name" value="Znf_CCCH"/>
</dbReference>
<dbReference type="GO" id="GO:0051252">
    <property type="term" value="P:regulation of RNA metabolic process"/>
    <property type="evidence" value="ECO:0007669"/>
    <property type="project" value="UniProtKB-ARBA"/>
</dbReference>
<keyword evidence="9" id="KW-1185">Reference proteome</keyword>
<keyword evidence="3 5" id="KW-0863">Zinc-finger</keyword>
<keyword evidence="2" id="KW-0677">Repeat</keyword>
<dbReference type="GO" id="GO:0008270">
    <property type="term" value="F:zinc ion binding"/>
    <property type="evidence" value="ECO:0007669"/>
    <property type="project" value="UniProtKB-KW"/>
</dbReference>
<sequence>MIAVPAKNRGFVVVHTLLLHFIFHTYLQSIMNMEHFNDNQVVTQTNTESQNFKKPKTISEMTPKIPLSRNNPELSTPFRPKVCLLFQSGRCHYGENCRYFHTLLTNDVRKSGFKGHLNENRTKSDQMDSGEYCDDKVMFYKTRLCSKWEKYGTCYYGLKCYYAHGNAELKKPAGSIASKWKVVESESNRTKTAKKKLEVEGKKECFKKWNVEKVGRIYGDWI</sequence>
<comment type="caution">
    <text evidence="8">The sequence shown here is derived from an EMBL/GenBank/DDBJ whole genome shotgun (WGS) entry which is preliminary data.</text>
</comment>